<organism evidence="9 10">
    <name type="scientific">Hippocampus comes</name>
    <name type="common">Tiger tail seahorse</name>
    <dbReference type="NCBI Taxonomy" id="109280"/>
    <lineage>
        <taxon>Eukaryota</taxon>
        <taxon>Metazoa</taxon>
        <taxon>Chordata</taxon>
        <taxon>Craniata</taxon>
        <taxon>Vertebrata</taxon>
        <taxon>Euteleostomi</taxon>
        <taxon>Actinopterygii</taxon>
        <taxon>Neopterygii</taxon>
        <taxon>Teleostei</taxon>
        <taxon>Neoteleostei</taxon>
        <taxon>Acanthomorphata</taxon>
        <taxon>Syngnathiaria</taxon>
        <taxon>Syngnathiformes</taxon>
        <taxon>Syngnathoidei</taxon>
        <taxon>Syngnathidae</taxon>
        <taxon>Hippocampus</taxon>
    </lineage>
</organism>
<evidence type="ECO:0000256" key="6">
    <source>
        <dbReference type="ARBA" id="ARBA00040086"/>
    </source>
</evidence>
<dbReference type="SUPFAM" id="SSF101391">
    <property type="entry name" value="Hsp90 co-chaperone CDC37"/>
    <property type="match status" value="1"/>
</dbReference>
<dbReference type="GO" id="GO:0050821">
    <property type="term" value="P:protein stabilization"/>
    <property type="evidence" value="ECO:0007669"/>
    <property type="project" value="TreeGrafter"/>
</dbReference>
<dbReference type="InterPro" id="IPR004918">
    <property type="entry name" value="Cdc37"/>
</dbReference>
<dbReference type="Ensembl" id="ENSHCOT00000024509.1">
    <property type="protein sequence ID" value="ENSHCOP00000016366.1"/>
    <property type="gene ID" value="ENSHCOG00000020106.1"/>
</dbReference>
<comment type="function">
    <text evidence="5">Co-chaperone that binds to numerous proteins and promotes their interaction with Hsp70 and Hsp90.</text>
</comment>
<evidence type="ECO:0000256" key="3">
    <source>
        <dbReference type="ARBA" id="ARBA00022490"/>
    </source>
</evidence>
<dbReference type="SMART" id="SM01070">
    <property type="entry name" value="CDC37_M"/>
    <property type="match status" value="1"/>
</dbReference>
<dbReference type="GO" id="GO:0006457">
    <property type="term" value="P:protein folding"/>
    <property type="evidence" value="ECO:0007669"/>
    <property type="project" value="TreeGrafter"/>
</dbReference>
<accession>A0A3Q2YEJ0</accession>
<dbReference type="PANTHER" id="PTHR12800">
    <property type="entry name" value="CDC37-RELATED"/>
    <property type="match status" value="1"/>
</dbReference>
<dbReference type="Pfam" id="PF08565">
    <property type="entry name" value="CDC37_M"/>
    <property type="match status" value="1"/>
</dbReference>
<keyword evidence="10" id="KW-1185">Reference proteome</keyword>
<feature type="compositionally biased region" description="Polar residues" evidence="7">
    <location>
        <begin position="269"/>
        <end position="282"/>
    </location>
</feature>
<dbReference type="GO" id="GO:0031072">
    <property type="term" value="F:heat shock protein binding"/>
    <property type="evidence" value="ECO:0007669"/>
    <property type="project" value="TreeGrafter"/>
</dbReference>
<comment type="similarity">
    <text evidence="2">Belongs to the CDC37 family.</text>
</comment>
<dbReference type="Gene3D" id="1.20.58.610">
    <property type="entry name" value="Cdc37, Hsp90 binding domain"/>
    <property type="match status" value="1"/>
</dbReference>
<evidence type="ECO:0000259" key="8">
    <source>
        <dbReference type="SMART" id="SM01070"/>
    </source>
</evidence>
<dbReference type="PANTHER" id="PTHR12800:SF2">
    <property type="entry name" value="HSP90 CO-CHAPERONE CDC37-LIKE 1"/>
    <property type="match status" value="1"/>
</dbReference>
<comment type="subcellular location">
    <subcellularLocation>
        <location evidence="1">Cytoplasm</location>
    </subcellularLocation>
</comment>
<sequence>QSLTPSVNLEMAYVPNRDTNPLNLESNGSFRSTSCCAEASLCQDQQQGCSTTSMVSSWMLAEAQDRLCALRFHGSESLEQEHARTRASPTELTHTEEEWLRKERMLGCQEPSLGPVLGADGSWDVFDKSIINVQNEPAEAEQCKASLHKSEQDLRHFGMLRRWDDSQRFLAEKPQLICNETANYLYLWCITLQQEGKEALMEQVAHQAVAMQFILEMASNSRQDPRACFRQFFQKAKEGQDVYLEVFHTELEAFKYQVREHVVRCKSITSNNTTQQPSNGTNLRLDPKESQSSLTQPPCFILQQVAEYPSKRCLEAGLLINTERRTKDDASESDDIRMMETS</sequence>
<keyword evidence="3" id="KW-0963">Cytoplasm</keyword>
<feature type="domain" description="Cdc37 Hsp90 binding" evidence="8">
    <location>
        <begin position="122"/>
        <end position="275"/>
    </location>
</feature>
<feature type="region of interest" description="Disordered" evidence="7">
    <location>
        <begin position="269"/>
        <end position="294"/>
    </location>
</feature>
<reference evidence="9" key="2">
    <citation type="submission" date="2025-09" db="UniProtKB">
        <authorList>
            <consortium name="Ensembl"/>
        </authorList>
    </citation>
    <scope>IDENTIFICATION</scope>
</reference>
<evidence type="ECO:0000313" key="9">
    <source>
        <dbReference type="Ensembl" id="ENSHCOP00000016366.1"/>
    </source>
</evidence>
<dbReference type="InterPro" id="IPR013874">
    <property type="entry name" value="Cdc37_Hsp90-bd"/>
</dbReference>
<dbReference type="GO" id="GO:0005737">
    <property type="term" value="C:cytoplasm"/>
    <property type="evidence" value="ECO:0007669"/>
    <property type="project" value="UniProtKB-SubCell"/>
</dbReference>
<dbReference type="AlphaFoldDB" id="A0A3Q2YEJ0"/>
<proteinExistence type="inferred from homology"/>
<evidence type="ECO:0000256" key="7">
    <source>
        <dbReference type="SAM" id="MobiDB-lite"/>
    </source>
</evidence>
<evidence type="ECO:0000256" key="4">
    <source>
        <dbReference type="ARBA" id="ARBA00023186"/>
    </source>
</evidence>
<protein>
    <recommendedName>
        <fullName evidence="6">Hsp90 co-chaperone Cdc37-like 1</fullName>
    </recommendedName>
</protein>
<reference evidence="9" key="1">
    <citation type="submission" date="2025-08" db="UniProtKB">
        <authorList>
            <consortium name="Ensembl"/>
        </authorList>
    </citation>
    <scope>IDENTIFICATION</scope>
</reference>
<dbReference type="GeneTree" id="ENSGT00390000013443"/>
<evidence type="ECO:0000256" key="5">
    <source>
        <dbReference type="ARBA" id="ARBA00037145"/>
    </source>
</evidence>
<evidence type="ECO:0000256" key="2">
    <source>
        <dbReference type="ARBA" id="ARBA00006222"/>
    </source>
</evidence>
<dbReference type="GO" id="GO:0051082">
    <property type="term" value="F:unfolded protein binding"/>
    <property type="evidence" value="ECO:0007669"/>
    <property type="project" value="TreeGrafter"/>
</dbReference>
<name>A0A3Q2YEJ0_HIPCM</name>
<keyword evidence="4" id="KW-0143">Chaperone</keyword>
<dbReference type="FunFam" id="1.20.58.610:FF:000001">
    <property type="entry name" value="Hsp90 co-chaperone Cdc37-like 1"/>
    <property type="match status" value="1"/>
</dbReference>
<dbReference type="STRING" id="109280.ENSHCOP00000016366"/>
<dbReference type="GO" id="GO:0051087">
    <property type="term" value="F:protein-folding chaperone binding"/>
    <property type="evidence" value="ECO:0007669"/>
    <property type="project" value="TreeGrafter"/>
</dbReference>
<dbReference type="OMA" id="KACIQSQ"/>
<dbReference type="Proteomes" id="UP000264820">
    <property type="component" value="Unplaced"/>
</dbReference>
<evidence type="ECO:0000313" key="10">
    <source>
        <dbReference type="Proteomes" id="UP000264820"/>
    </source>
</evidence>
<dbReference type="InterPro" id="IPR038189">
    <property type="entry name" value="Cdc37_Hsp90-bd_sf"/>
</dbReference>
<evidence type="ECO:0000256" key="1">
    <source>
        <dbReference type="ARBA" id="ARBA00004496"/>
    </source>
</evidence>